<sequence>MSMKGELKFFLGLQIKQTNDGIYIYQTKYKWILEIKFINIDEQLDDIFTKLILKDKLIHIKDLMDMKFM</sequence>
<dbReference type="AlphaFoldDB" id="A0A371H5S5"/>
<comment type="caution">
    <text evidence="1">The sequence shown here is derived from an EMBL/GenBank/DDBJ whole genome shotgun (WGS) entry which is preliminary data.</text>
</comment>
<proteinExistence type="predicted"/>
<accession>A0A371H5S5</accession>
<gene>
    <name evidence="1" type="ORF">CR513_19002</name>
</gene>
<dbReference type="OrthoDB" id="1408760at2759"/>
<feature type="non-terminal residue" evidence="1">
    <location>
        <position position="1"/>
    </location>
</feature>
<feature type="non-terminal residue" evidence="1">
    <location>
        <position position="69"/>
    </location>
</feature>
<name>A0A371H5S5_MUCPR</name>
<dbReference type="EMBL" id="QJKJ01003503">
    <property type="protein sequence ID" value="RDX98150.1"/>
    <property type="molecule type" value="Genomic_DNA"/>
</dbReference>
<keyword evidence="2" id="KW-1185">Reference proteome</keyword>
<evidence type="ECO:0000313" key="2">
    <source>
        <dbReference type="Proteomes" id="UP000257109"/>
    </source>
</evidence>
<protein>
    <recommendedName>
        <fullName evidence="3">Copia protein</fullName>
    </recommendedName>
</protein>
<evidence type="ECO:0008006" key="3">
    <source>
        <dbReference type="Google" id="ProtNLM"/>
    </source>
</evidence>
<organism evidence="1 2">
    <name type="scientific">Mucuna pruriens</name>
    <name type="common">Velvet bean</name>
    <name type="synonym">Dolichos pruriens</name>
    <dbReference type="NCBI Taxonomy" id="157652"/>
    <lineage>
        <taxon>Eukaryota</taxon>
        <taxon>Viridiplantae</taxon>
        <taxon>Streptophyta</taxon>
        <taxon>Embryophyta</taxon>
        <taxon>Tracheophyta</taxon>
        <taxon>Spermatophyta</taxon>
        <taxon>Magnoliopsida</taxon>
        <taxon>eudicotyledons</taxon>
        <taxon>Gunneridae</taxon>
        <taxon>Pentapetalae</taxon>
        <taxon>rosids</taxon>
        <taxon>fabids</taxon>
        <taxon>Fabales</taxon>
        <taxon>Fabaceae</taxon>
        <taxon>Papilionoideae</taxon>
        <taxon>50 kb inversion clade</taxon>
        <taxon>NPAAA clade</taxon>
        <taxon>indigoferoid/millettioid clade</taxon>
        <taxon>Phaseoleae</taxon>
        <taxon>Mucuna</taxon>
    </lineage>
</organism>
<evidence type="ECO:0000313" key="1">
    <source>
        <dbReference type="EMBL" id="RDX98150.1"/>
    </source>
</evidence>
<dbReference type="Proteomes" id="UP000257109">
    <property type="component" value="Unassembled WGS sequence"/>
</dbReference>
<reference evidence="1" key="1">
    <citation type="submission" date="2018-05" db="EMBL/GenBank/DDBJ databases">
        <title>Draft genome of Mucuna pruriens seed.</title>
        <authorList>
            <person name="Nnadi N.E."/>
            <person name="Vos R."/>
            <person name="Hasami M.H."/>
            <person name="Devisetty U.K."/>
            <person name="Aguiy J.C."/>
        </authorList>
    </citation>
    <scope>NUCLEOTIDE SEQUENCE [LARGE SCALE GENOMIC DNA]</scope>
    <source>
        <strain evidence="1">JCA_2017</strain>
    </source>
</reference>